<dbReference type="Pfam" id="PF00437">
    <property type="entry name" value="T2SSE"/>
    <property type="match status" value="1"/>
</dbReference>
<protein>
    <submittedName>
        <fullName evidence="3">Flp pilus assembly protein, ATPase CpaF</fullName>
    </submittedName>
</protein>
<dbReference type="CDD" id="cd01130">
    <property type="entry name" value="VirB11-like_ATPase"/>
    <property type="match status" value="1"/>
</dbReference>
<organism evidence="3 4">
    <name type="scientific">Frankia canadensis</name>
    <dbReference type="NCBI Taxonomy" id="1836972"/>
    <lineage>
        <taxon>Bacteria</taxon>
        <taxon>Bacillati</taxon>
        <taxon>Actinomycetota</taxon>
        <taxon>Actinomycetes</taxon>
        <taxon>Frankiales</taxon>
        <taxon>Frankiaceae</taxon>
        <taxon>Frankia</taxon>
    </lineage>
</organism>
<comment type="similarity">
    <text evidence="1">Belongs to the GSP E family.</text>
</comment>
<dbReference type="GO" id="GO:0016887">
    <property type="term" value="F:ATP hydrolysis activity"/>
    <property type="evidence" value="ECO:0007669"/>
    <property type="project" value="InterPro"/>
</dbReference>
<dbReference type="AlphaFoldDB" id="A0A2I2KW41"/>
<dbReference type="RefSeq" id="WP_101833273.1">
    <property type="nucleotide sequence ID" value="NZ_FZMO01000319.1"/>
</dbReference>
<feature type="domain" description="Bacterial type II secretion system protein E" evidence="2">
    <location>
        <begin position="93"/>
        <end position="364"/>
    </location>
</feature>
<evidence type="ECO:0000313" key="3">
    <source>
        <dbReference type="EMBL" id="SNQ49879.1"/>
    </source>
</evidence>
<dbReference type="InterPro" id="IPR050921">
    <property type="entry name" value="T4SS_GSP_E_ATPase"/>
</dbReference>
<dbReference type="InterPro" id="IPR027417">
    <property type="entry name" value="P-loop_NTPase"/>
</dbReference>
<dbReference type="InterPro" id="IPR001482">
    <property type="entry name" value="T2SS/T4SS_dom"/>
</dbReference>
<evidence type="ECO:0000313" key="4">
    <source>
        <dbReference type="Proteomes" id="UP000234331"/>
    </source>
</evidence>
<sequence length="436" mass="46005">MRGPGYAPDGLVAALRDRVAVELAALTRTGQGGAGWTVTDQRAYAAGLVADMLRLHAEQSLAAGRPLLAPAEEEQISRSVLDGLFALGGLQPLLDDPQVENINCNGADVVWVRYADGRRRRMPPVAASDEDLIELVRTVAARSGVEERRFDRASPRLNMQLPDGSRLFAAMAVTVRPVVSIRRHRYPRVSLDHLVEMGTISAELRTLLRGLVLARRNILVAGETGVGKTTLIRALAADVPADERIITIEDSLELGLDRDGLHQDVVAMQAREANVEGEGAIGLAELVRWALRMSPDRVIVGEVRGGEVVPMLMAMSQGTDGSLATIHASSSAGVFAKIAAYAAQAEGLAMEATSLLTAAAVHIVVHMTVAQGRRVVSSVREVTGADGLLVTSNEVWRPGPDGVAVPAVPLRAETAAAVDAALAGYYTAPAAGAGGW</sequence>
<dbReference type="Gene3D" id="3.30.450.380">
    <property type="match status" value="1"/>
</dbReference>
<dbReference type="InterPro" id="IPR025662">
    <property type="entry name" value="Sigma_54_int_dom_ATP-bd_1"/>
</dbReference>
<dbReference type="PROSITE" id="PS00675">
    <property type="entry name" value="SIGMA54_INTERACT_1"/>
    <property type="match status" value="1"/>
</dbReference>
<reference evidence="3 4" key="1">
    <citation type="submission" date="2017-06" db="EMBL/GenBank/DDBJ databases">
        <authorList>
            <person name="Kim H.J."/>
            <person name="Triplett B.A."/>
        </authorList>
    </citation>
    <scope>NUCLEOTIDE SEQUENCE [LARGE SCALE GENOMIC DNA]</scope>
    <source>
        <strain evidence="3">FRACA_ARgP5</strain>
    </source>
</reference>
<proteinExistence type="inferred from homology"/>
<dbReference type="EMBL" id="FZMO01000319">
    <property type="protein sequence ID" value="SNQ49879.1"/>
    <property type="molecule type" value="Genomic_DNA"/>
</dbReference>
<dbReference type="PANTHER" id="PTHR30486:SF6">
    <property type="entry name" value="TYPE IV PILUS RETRACTATION ATPASE PILT"/>
    <property type="match status" value="1"/>
</dbReference>
<accession>A0A2I2KW41</accession>
<evidence type="ECO:0000256" key="1">
    <source>
        <dbReference type="ARBA" id="ARBA00006611"/>
    </source>
</evidence>
<dbReference type="PANTHER" id="PTHR30486">
    <property type="entry name" value="TWITCHING MOTILITY PROTEIN PILT"/>
    <property type="match status" value="1"/>
</dbReference>
<gene>
    <name evidence="3" type="ORF">FRACA_3860003</name>
</gene>
<dbReference type="OrthoDB" id="9810761at2"/>
<keyword evidence="4" id="KW-1185">Reference proteome</keyword>
<name>A0A2I2KW41_9ACTN</name>
<dbReference type="Proteomes" id="UP000234331">
    <property type="component" value="Unassembled WGS sequence"/>
</dbReference>
<evidence type="ECO:0000259" key="2">
    <source>
        <dbReference type="Pfam" id="PF00437"/>
    </source>
</evidence>
<dbReference type="SUPFAM" id="SSF52540">
    <property type="entry name" value="P-loop containing nucleoside triphosphate hydrolases"/>
    <property type="match status" value="1"/>
</dbReference>
<dbReference type="Gene3D" id="3.40.50.300">
    <property type="entry name" value="P-loop containing nucleotide triphosphate hydrolases"/>
    <property type="match status" value="1"/>
</dbReference>